<accession>A0ABZ2K2V7</accession>
<dbReference type="PANTHER" id="PTHR33055">
    <property type="entry name" value="TRANSPOSASE FOR INSERTION SEQUENCE ELEMENT IS1111A"/>
    <property type="match status" value="1"/>
</dbReference>
<dbReference type="Pfam" id="PF02371">
    <property type="entry name" value="Transposase_20"/>
    <property type="match status" value="1"/>
</dbReference>
<dbReference type="RefSeq" id="WP_394841725.1">
    <property type="nucleotide sequence ID" value="NZ_CP089982.1"/>
</dbReference>
<dbReference type="InterPro" id="IPR003346">
    <property type="entry name" value="Transposase_20"/>
</dbReference>
<name>A0ABZ2K2V7_9BACT</name>
<gene>
    <name evidence="2" type="ORF">LZC95_32200</name>
</gene>
<organism evidence="2 3">
    <name type="scientific">Pendulispora brunnea</name>
    <dbReference type="NCBI Taxonomy" id="2905690"/>
    <lineage>
        <taxon>Bacteria</taxon>
        <taxon>Pseudomonadati</taxon>
        <taxon>Myxococcota</taxon>
        <taxon>Myxococcia</taxon>
        <taxon>Myxococcales</taxon>
        <taxon>Sorangiineae</taxon>
        <taxon>Pendulisporaceae</taxon>
        <taxon>Pendulispora</taxon>
    </lineage>
</organism>
<evidence type="ECO:0000259" key="1">
    <source>
        <dbReference type="Pfam" id="PF02371"/>
    </source>
</evidence>
<sequence>MTRTLIAPLVATLRIAETQLALVDAELARVAEKDPVIRQCATAPGVGVIVAATFVSVIDEAKRFPNASAVGAYLGLTPSKHTTGGPDNRRLGSITKRGNRHARKMLVQSAWQIL</sequence>
<feature type="domain" description="Transposase IS116/IS110/IS902 C-terminal" evidence="1">
    <location>
        <begin position="41"/>
        <end position="112"/>
    </location>
</feature>
<dbReference type="EMBL" id="CP089982">
    <property type="protein sequence ID" value="WXA91104.1"/>
    <property type="molecule type" value="Genomic_DNA"/>
</dbReference>
<evidence type="ECO:0000313" key="2">
    <source>
        <dbReference type="EMBL" id="WXA91104.1"/>
    </source>
</evidence>
<proteinExistence type="predicted"/>
<reference evidence="2 3" key="1">
    <citation type="submission" date="2021-12" db="EMBL/GenBank/DDBJ databases">
        <title>Discovery of the Pendulisporaceae a myxobacterial family with distinct sporulation behavior and unique specialized metabolism.</title>
        <authorList>
            <person name="Garcia R."/>
            <person name="Popoff A."/>
            <person name="Bader C.D."/>
            <person name="Loehr J."/>
            <person name="Walesch S."/>
            <person name="Walt C."/>
            <person name="Boldt J."/>
            <person name="Bunk B."/>
            <person name="Haeckl F.J.F.P.J."/>
            <person name="Gunesch A.P."/>
            <person name="Birkelbach J."/>
            <person name="Nuebel U."/>
            <person name="Pietschmann T."/>
            <person name="Bach T."/>
            <person name="Mueller R."/>
        </authorList>
    </citation>
    <scope>NUCLEOTIDE SEQUENCE [LARGE SCALE GENOMIC DNA]</scope>
    <source>
        <strain evidence="2 3">MSr12523</strain>
    </source>
</reference>
<dbReference type="InterPro" id="IPR047650">
    <property type="entry name" value="Transpos_IS110"/>
</dbReference>
<keyword evidence="3" id="KW-1185">Reference proteome</keyword>
<dbReference type="Proteomes" id="UP001379533">
    <property type="component" value="Chromosome"/>
</dbReference>
<dbReference type="PANTHER" id="PTHR33055:SF3">
    <property type="entry name" value="PUTATIVE TRANSPOSASE FOR IS117-RELATED"/>
    <property type="match status" value="1"/>
</dbReference>
<protein>
    <submittedName>
        <fullName evidence="2">Transposase</fullName>
    </submittedName>
</protein>
<evidence type="ECO:0000313" key="3">
    <source>
        <dbReference type="Proteomes" id="UP001379533"/>
    </source>
</evidence>